<dbReference type="FunFam" id="3.30.200.20:FF:000144">
    <property type="entry name" value="Cyclin-dependent kinase 5"/>
    <property type="match status" value="1"/>
</dbReference>
<keyword evidence="2" id="KW-0723">Serine/threonine-protein kinase</keyword>
<gene>
    <name evidence="13" type="ORF">NOO_LOCUS2326</name>
</gene>
<dbReference type="PANTHER" id="PTHR24056">
    <property type="entry name" value="CELL DIVISION PROTEIN KINASE"/>
    <property type="match status" value="1"/>
</dbReference>
<dbReference type="OrthoDB" id="1732493at2759"/>
<reference evidence="13 14" key="2">
    <citation type="submission" date="2018-08" db="EMBL/GenBank/DDBJ databases">
        <authorList>
            <person name="Laetsch R D."/>
            <person name="Stevens L."/>
            <person name="Kumar S."/>
            <person name="Blaxter L. M."/>
        </authorList>
    </citation>
    <scope>NUCLEOTIDE SEQUENCE [LARGE SCALE GENOMIC DNA]</scope>
</reference>
<dbReference type="SMART" id="SM00220">
    <property type="entry name" value="S_TKc"/>
    <property type="match status" value="1"/>
</dbReference>
<evidence type="ECO:0000256" key="4">
    <source>
        <dbReference type="ARBA" id="ARBA00022679"/>
    </source>
</evidence>
<dbReference type="GO" id="GO:0004693">
    <property type="term" value="F:cyclin-dependent protein serine/threonine kinase activity"/>
    <property type="evidence" value="ECO:0007669"/>
    <property type="project" value="TreeGrafter"/>
</dbReference>
<dbReference type="PROSITE" id="PS00108">
    <property type="entry name" value="PROTEIN_KINASE_ST"/>
    <property type="match status" value="1"/>
</dbReference>
<evidence type="ECO:0000259" key="11">
    <source>
        <dbReference type="PROSITE" id="PS50011"/>
    </source>
</evidence>
<sequence>MSLIISIVPLSLLLLLLLLLKEHSSAQKVIPDDLRKRIREAHTFDDLLSITQFSYAPHLLANENEPIFKDQTKLQPAEIRSKMRGKIKIYGASTLDPSINIRKSDFRQDIDDNTRKSLDILSKVRQGEDKCELQKTCIPILPENPDPGLLIFPRCYEVTQCIGSCCEFTEHCHPISIEYIQQPIVEMLYSGHNLFVINQTRNITIEQHAACSCRECSRFDVDIQCPQNKIVGPNCDCECRNREEKKDCQGTYGTVFKAKNCDTQEIVAMKCVRLDDDDEGVPSSALREICLLKELKHENIVRLYDVVHSEHKLTLENDLDLLAYCLTYEILRYTIHLILNRAIELNNEIVKSLMHQLLCGLAFCHSHNVLHRDLKPQNLLINTNMQLKLADFGLARAFGIPVRCYSAEVVTLWYRPPDVLFGAKLYNTSIDMWSAGCIFAEISNAGRPLFPGADVDDQLKRIFKMLGTPTDATWPGLSQLPEFKPMPLYHPSLTIGQVVPNLPIRGRDLLQRLLVCNPSHRIDAEVALHHDYFSDMDC</sequence>
<evidence type="ECO:0000256" key="9">
    <source>
        <dbReference type="ARBA" id="ARBA00041295"/>
    </source>
</evidence>
<keyword evidence="5" id="KW-0547">Nucleotide-binding</keyword>
<evidence type="ECO:0000256" key="1">
    <source>
        <dbReference type="ARBA" id="ARBA00006485"/>
    </source>
</evidence>
<dbReference type="GO" id="GO:0008083">
    <property type="term" value="F:growth factor activity"/>
    <property type="evidence" value="ECO:0007669"/>
    <property type="project" value="InterPro"/>
</dbReference>
<dbReference type="PROSITE" id="PS50278">
    <property type="entry name" value="PDGF_2"/>
    <property type="match status" value="1"/>
</dbReference>
<evidence type="ECO:0000313" key="14">
    <source>
        <dbReference type="Proteomes" id="UP000271087"/>
    </source>
</evidence>
<keyword evidence="3" id="KW-0132">Cell division</keyword>
<feature type="domain" description="Protein kinase" evidence="11">
    <location>
        <begin position="241"/>
        <end position="533"/>
    </location>
</feature>
<dbReference type="GO" id="GO:0016020">
    <property type="term" value="C:membrane"/>
    <property type="evidence" value="ECO:0007669"/>
    <property type="project" value="InterPro"/>
</dbReference>
<feature type="chain" id="PRO_5043137270" description="Cell division protein kinase 5" evidence="10">
    <location>
        <begin position="27"/>
        <end position="538"/>
    </location>
</feature>
<dbReference type="InterPro" id="IPR011009">
    <property type="entry name" value="Kinase-like_dom_sf"/>
</dbReference>
<dbReference type="AlphaFoldDB" id="A0A182E2X4"/>
<evidence type="ECO:0000256" key="10">
    <source>
        <dbReference type="SAM" id="SignalP"/>
    </source>
</evidence>
<dbReference type="GO" id="GO:0005737">
    <property type="term" value="C:cytoplasm"/>
    <property type="evidence" value="ECO:0007669"/>
    <property type="project" value="TreeGrafter"/>
</dbReference>
<protein>
    <recommendedName>
        <fullName evidence="9">Cell division protein kinase 5</fullName>
    </recommendedName>
</protein>
<keyword evidence="4" id="KW-0808">Transferase</keyword>
<evidence type="ECO:0000256" key="2">
    <source>
        <dbReference type="ARBA" id="ARBA00022527"/>
    </source>
</evidence>
<dbReference type="SUPFAM" id="SSF57501">
    <property type="entry name" value="Cystine-knot cytokines"/>
    <property type="match status" value="1"/>
</dbReference>
<dbReference type="PROSITE" id="PS50011">
    <property type="entry name" value="PROTEIN_KINASE_DOM"/>
    <property type="match status" value="1"/>
</dbReference>
<dbReference type="Gene3D" id="3.30.200.20">
    <property type="entry name" value="Phosphorylase Kinase, domain 1"/>
    <property type="match status" value="1"/>
</dbReference>
<dbReference type="EMBL" id="UYRW01000356">
    <property type="protein sequence ID" value="VDK66045.1"/>
    <property type="molecule type" value="Genomic_DNA"/>
</dbReference>
<comment type="similarity">
    <text evidence="1">Belongs to the protein kinase superfamily. CMGC Ser/Thr protein kinase family. CDC2/CDKX subfamily.</text>
</comment>
<evidence type="ECO:0000313" key="13">
    <source>
        <dbReference type="EMBL" id="VDK66045.1"/>
    </source>
</evidence>
<dbReference type="GO" id="GO:0051301">
    <property type="term" value="P:cell division"/>
    <property type="evidence" value="ECO:0007669"/>
    <property type="project" value="UniProtKB-KW"/>
</dbReference>
<dbReference type="InterPro" id="IPR000719">
    <property type="entry name" value="Prot_kinase_dom"/>
</dbReference>
<proteinExistence type="inferred from homology"/>
<dbReference type="WBParaSite" id="nOo.2.0.1.t02326-RA">
    <property type="protein sequence ID" value="nOo.2.0.1.t02326-RA"/>
    <property type="gene ID" value="nOo.2.0.1.g02326"/>
</dbReference>
<keyword evidence="8" id="KW-0131">Cell cycle</keyword>
<dbReference type="PANTHER" id="PTHR24056:SF46">
    <property type="entry name" value="CYCLIN-DEPENDENT KINASE 5"/>
    <property type="match status" value="1"/>
</dbReference>
<dbReference type="InterPro" id="IPR029034">
    <property type="entry name" value="Cystine-knot_cytokine"/>
</dbReference>
<dbReference type="GO" id="GO:0048489">
    <property type="term" value="P:synaptic vesicle transport"/>
    <property type="evidence" value="ECO:0007669"/>
    <property type="project" value="TreeGrafter"/>
</dbReference>
<feature type="domain" description="Platelet-derived growth factor (PDGF) family profile" evidence="12">
    <location>
        <begin position="113"/>
        <end position="218"/>
    </location>
</feature>
<dbReference type="InterPro" id="IPR050108">
    <property type="entry name" value="CDK"/>
</dbReference>
<evidence type="ECO:0000256" key="6">
    <source>
        <dbReference type="ARBA" id="ARBA00022777"/>
    </source>
</evidence>
<reference evidence="15" key="1">
    <citation type="submission" date="2016-06" db="UniProtKB">
        <authorList>
            <consortium name="WormBaseParasite"/>
        </authorList>
    </citation>
    <scope>IDENTIFICATION</scope>
</reference>
<evidence type="ECO:0000259" key="12">
    <source>
        <dbReference type="PROSITE" id="PS50278"/>
    </source>
</evidence>
<keyword evidence="7" id="KW-0067">ATP-binding</keyword>
<dbReference type="Gene3D" id="2.10.90.10">
    <property type="entry name" value="Cystine-knot cytokines"/>
    <property type="match status" value="1"/>
</dbReference>
<dbReference type="STRING" id="42157.A0A182E2X4"/>
<dbReference type="InterPro" id="IPR000072">
    <property type="entry name" value="PDGF/VEGF_dom"/>
</dbReference>
<dbReference type="GO" id="GO:0051402">
    <property type="term" value="P:neuron apoptotic process"/>
    <property type="evidence" value="ECO:0007669"/>
    <property type="project" value="TreeGrafter"/>
</dbReference>
<dbReference type="Gene3D" id="1.10.510.10">
    <property type="entry name" value="Transferase(Phosphotransferase) domain 1"/>
    <property type="match status" value="1"/>
</dbReference>
<evidence type="ECO:0000313" key="15">
    <source>
        <dbReference type="WBParaSite" id="nOo.2.0.1.t02326-RA"/>
    </source>
</evidence>
<keyword evidence="6" id="KW-0418">Kinase</keyword>
<dbReference type="InterPro" id="IPR008271">
    <property type="entry name" value="Ser/Thr_kinase_AS"/>
</dbReference>
<dbReference type="GO" id="GO:0005634">
    <property type="term" value="C:nucleus"/>
    <property type="evidence" value="ECO:0007669"/>
    <property type="project" value="TreeGrafter"/>
</dbReference>
<evidence type="ECO:0000256" key="8">
    <source>
        <dbReference type="ARBA" id="ARBA00023306"/>
    </source>
</evidence>
<evidence type="ECO:0000256" key="7">
    <source>
        <dbReference type="ARBA" id="ARBA00022840"/>
    </source>
</evidence>
<organism evidence="15">
    <name type="scientific">Onchocerca ochengi</name>
    <name type="common">Filarial nematode worm</name>
    <dbReference type="NCBI Taxonomy" id="42157"/>
    <lineage>
        <taxon>Eukaryota</taxon>
        <taxon>Metazoa</taxon>
        <taxon>Ecdysozoa</taxon>
        <taxon>Nematoda</taxon>
        <taxon>Chromadorea</taxon>
        <taxon>Rhabditida</taxon>
        <taxon>Spirurina</taxon>
        <taxon>Spiruromorpha</taxon>
        <taxon>Filarioidea</taxon>
        <taxon>Onchocercidae</taxon>
        <taxon>Onchocerca</taxon>
    </lineage>
</organism>
<keyword evidence="14" id="KW-1185">Reference proteome</keyword>
<dbReference type="Pfam" id="PF00069">
    <property type="entry name" value="Pkinase"/>
    <property type="match status" value="1"/>
</dbReference>
<dbReference type="SUPFAM" id="SSF56112">
    <property type="entry name" value="Protein kinase-like (PK-like)"/>
    <property type="match status" value="1"/>
</dbReference>
<name>A0A182E2X4_ONCOC</name>
<dbReference type="GO" id="GO:0005524">
    <property type="term" value="F:ATP binding"/>
    <property type="evidence" value="ECO:0007669"/>
    <property type="project" value="UniProtKB-KW"/>
</dbReference>
<keyword evidence="10" id="KW-0732">Signal</keyword>
<feature type="signal peptide" evidence="10">
    <location>
        <begin position="1"/>
        <end position="26"/>
    </location>
</feature>
<dbReference type="Proteomes" id="UP000271087">
    <property type="component" value="Unassembled WGS sequence"/>
</dbReference>
<evidence type="ECO:0000256" key="3">
    <source>
        <dbReference type="ARBA" id="ARBA00022618"/>
    </source>
</evidence>
<evidence type="ECO:0000256" key="5">
    <source>
        <dbReference type="ARBA" id="ARBA00022741"/>
    </source>
</evidence>
<dbReference type="Pfam" id="PF00341">
    <property type="entry name" value="PDGF"/>
    <property type="match status" value="1"/>
</dbReference>
<accession>A0A182E2X4</accession>
<dbReference type="FunFam" id="1.10.510.10:FF:000184">
    <property type="entry name" value="cyclin-dependent kinase 5 homolog"/>
    <property type="match status" value="1"/>
</dbReference>
<dbReference type="GO" id="GO:0007409">
    <property type="term" value="P:axonogenesis"/>
    <property type="evidence" value="ECO:0007669"/>
    <property type="project" value="TreeGrafter"/>
</dbReference>
<dbReference type="GO" id="GO:0051963">
    <property type="term" value="P:regulation of synapse assembly"/>
    <property type="evidence" value="ECO:0007669"/>
    <property type="project" value="UniProtKB-ARBA"/>
</dbReference>